<dbReference type="GO" id="GO:0016803">
    <property type="term" value="F:ether hydrolase activity"/>
    <property type="evidence" value="ECO:0007669"/>
    <property type="project" value="TreeGrafter"/>
</dbReference>
<dbReference type="HAMAP" id="MF_00068">
    <property type="entry name" value="MurQ"/>
    <property type="match status" value="1"/>
</dbReference>
<reference evidence="5 6" key="1">
    <citation type="submission" date="2020-07" db="EMBL/GenBank/DDBJ databases">
        <title>Sequencing the genomes of 1000 actinobacteria strains.</title>
        <authorList>
            <person name="Klenk H.-P."/>
        </authorList>
    </citation>
    <scope>NUCLEOTIDE SEQUENCE [LARGE SCALE GENOMIC DNA]</scope>
    <source>
        <strain evidence="5 6">DSM 100723</strain>
    </source>
</reference>
<dbReference type="Gene3D" id="1.10.8.1080">
    <property type="match status" value="1"/>
</dbReference>
<dbReference type="GO" id="GO:0046348">
    <property type="term" value="P:amino sugar catabolic process"/>
    <property type="evidence" value="ECO:0007669"/>
    <property type="project" value="InterPro"/>
</dbReference>
<feature type="active site" description="Proton donor" evidence="3">
    <location>
        <position position="63"/>
    </location>
</feature>
<comment type="catalytic activity">
    <reaction evidence="3">
        <text>N-acetyl-D-muramate 6-phosphate + H2O = N-acetyl-D-glucosamine 6-phosphate + (R)-lactate</text>
        <dbReference type="Rhea" id="RHEA:26410"/>
        <dbReference type="ChEBI" id="CHEBI:15377"/>
        <dbReference type="ChEBI" id="CHEBI:16004"/>
        <dbReference type="ChEBI" id="CHEBI:57513"/>
        <dbReference type="ChEBI" id="CHEBI:58722"/>
        <dbReference type="EC" id="4.2.1.126"/>
    </reaction>
</comment>
<dbReference type="SUPFAM" id="SSF53697">
    <property type="entry name" value="SIS domain"/>
    <property type="match status" value="1"/>
</dbReference>
<dbReference type="InterPro" id="IPR005488">
    <property type="entry name" value="Etherase_MurQ"/>
</dbReference>
<dbReference type="PROSITE" id="PS01272">
    <property type="entry name" value="GCKR"/>
    <property type="match status" value="1"/>
</dbReference>
<feature type="domain" description="SIS" evidence="4">
    <location>
        <begin position="35"/>
        <end position="198"/>
    </location>
</feature>
<evidence type="ECO:0000313" key="5">
    <source>
        <dbReference type="EMBL" id="MBA8795673.1"/>
    </source>
</evidence>
<dbReference type="InterPro" id="IPR046348">
    <property type="entry name" value="SIS_dom_sf"/>
</dbReference>
<dbReference type="Proteomes" id="UP000523079">
    <property type="component" value="Unassembled WGS sequence"/>
</dbReference>
<dbReference type="UniPathway" id="UPA00342"/>
<evidence type="ECO:0000256" key="3">
    <source>
        <dbReference type="HAMAP-Rule" id="MF_00068"/>
    </source>
</evidence>
<organism evidence="5 6">
    <name type="scientific">Microlunatus kandeliicorticis</name>
    <dbReference type="NCBI Taxonomy" id="1759536"/>
    <lineage>
        <taxon>Bacteria</taxon>
        <taxon>Bacillati</taxon>
        <taxon>Actinomycetota</taxon>
        <taxon>Actinomycetes</taxon>
        <taxon>Propionibacteriales</taxon>
        <taxon>Propionibacteriaceae</taxon>
        <taxon>Microlunatus</taxon>
    </lineage>
</organism>
<dbReference type="AlphaFoldDB" id="A0A7W3P756"/>
<dbReference type="NCBIfam" id="NF009222">
    <property type="entry name" value="PRK12570.1"/>
    <property type="match status" value="1"/>
</dbReference>
<keyword evidence="2 3" id="KW-0119">Carbohydrate metabolism</keyword>
<dbReference type="InterPro" id="IPR001347">
    <property type="entry name" value="SIS_dom"/>
</dbReference>
<sequence length="288" mass="29601">MTVGEIVAAMNAADFDVPRAIEAALPQISRAIEAAEPRFCAGGRLIYVGSGTSGRLGVLDASECPPTFHTDPSRVVGIIAGGPTALTTAVEGAEDDAEQGALDLAALRPGRADTVVGLAASGRTPYVIGALEEARRSGALTVGISANVDTAVSAAADHAIEIDTGPEVLAGSTRLKAGTAQKQVLNMISTALMVRAGRTYGNLMVSMNPSNTKLRRRAVELVAKIAEVDPVVAVGALEQSGYDIKVASVMLIQHETAAAARNRLARADGRLAVAIGRPSSEHPGLHRV</sequence>
<accession>A0A7W3P756</accession>
<feature type="active site" evidence="3">
    <location>
        <position position="94"/>
    </location>
</feature>
<dbReference type="NCBIfam" id="NF003915">
    <property type="entry name" value="PRK05441.1"/>
    <property type="match status" value="1"/>
</dbReference>
<evidence type="ECO:0000313" key="6">
    <source>
        <dbReference type="Proteomes" id="UP000523079"/>
    </source>
</evidence>
<comment type="caution">
    <text evidence="5">The sequence shown here is derived from an EMBL/GenBank/DDBJ whole genome shotgun (WGS) entry which is preliminary data.</text>
</comment>
<protein>
    <recommendedName>
        <fullName evidence="3">N-acetylmuramic acid 6-phosphate etherase</fullName>
        <shortName evidence="3">MurNAc-6-P etherase</shortName>
        <ecNumber evidence="3">4.2.1.126</ecNumber>
    </recommendedName>
    <alternativeName>
        <fullName evidence="3">N-acetylmuramic acid 6-phosphate hydrolase</fullName>
    </alternativeName>
    <alternativeName>
        <fullName evidence="3">N-acetylmuramic acid 6-phosphate lyase</fullName>
    </alternativeName>
</protein>
<dbReference type="PANTHER" id="PTHR10088">
    <property type="entry name" value="GLUCOKINASE REGULATORY PROTEIN"/>
    <property type="match status" value="1"/>
</dbReference>
<keyword evidence="1 3" id="KW-0456">Lyase</keyword>
<dbReference type="GO" id="GO:0097173">
    <property type="term" value="P:N-acetylmuramic acid catabolic process"/>
    <property type="evidence" value="ECO:0007669"/>
    <property type="project" value="UniProtKB-UniPathway"/>
</dbReference>
<comment type="similarity">
    <text evidence="3">Belongs to the GCKR-like family. MurNAc-6-P etherase subfamily.</text>
</comment>
<dbReference type="CDD" id="cd05007">
    <property type="entry name" value="SIS_Etherase"/>
    <property type="match status" value="1"/>
</dbReference>
<proteinExistence type="inferred from homology"/>
<comment type="pathway">
    <text evidence="3">Amino-sugar metabolism; N-acetylmuramate degradation.</text>
</comment>
<dbReference type="GO" id="GO:0016835">
    <property type="term" value="F:carbon-oxygen lyase activity"/>
    <property type="evidence" value="ECO:0007669"/>
    <property type="project" value="UniProtKB-UniRule"/>
</dbReference>
<dbReference type="GO" id="GO:0097367">
    <property type="term" value="F:carbohydrate derivative binding"/>
    <property type="evidence" value="ECO:0007669"/>
    <property type="project" value="InterPro"/>
</dbReference>
<dbReference type="Gene3D" id="3.40.50.10490">
    <property type="entry name" value="Glucose-6-phosphate isomerase like protein, domain 1"/>
    <property type="match status" value="1"/>
</dbReference>
<dbReference type="GO" id="GO:0009254">
    <property type="term" value="P:peptidoglycan turnover"/>
    <property type="evidence" value="ECO:0007669"/>
    <property type="project" value="TreeGrafter"/>
</dbReference>
<comment type="subunit">
    <text evidence="3">Homodimer.</text>
</comment>
<dbReference type="PANTHER" id="PTHR10088:SF4">
    <property type="entry name" value="GLUCOKINASE REGULATORY PROTEIN"/>
    <property type="match status" value="1"/>
</dbReference>
<comment type="miscellaneous">
    <text evidence="3">A lyase-type mechanism (elimination/hydration) is suggested for the cleavage of the lactyl ether bond of MurNAc 6-phosphate, with the formation of an alpha,beta-unsaturated aldehyde intermediate with (E)-stereochemistry, followed by the syn addition of water to give product.</text>
</comment>
<dbReference type="Pfam" id="PF22645">
    <property type="entry name" value="GKRP_SIS_N"/>
    <property type="match status" value="1"/>
</dbReference>
<dbReference type="EMBL" id="JACGWT010000005">
    <property type="protein sequence ID" value="MBA8795673.1"/>
    <property type="molecule type" value="Genomic_DNA"/>
</dbReference>
<evidence type="ECO:0000256" key="1">
    <source>
        <dbReference type="ARBA" id="ARBA00023239"/>
    </source>
</evidence>
<dbReference type="InterPro" id="IPR005486">
    <property type="entry name" value="Glucokinase_regulatory_CS"/>
</dbReference>
<dbReference type="PROSITE" id="PS51464">
    <property type="entry name" value="SIS"/>
    <property type="match status" value="1"/>
</dbReference>
<dbReference type="FunFam" id="3.40.50.10490:FF:000014">
    <property type="entry name" value="N-acetylmuramic acid 6-phosphate etherase"/>
    <property type="match status" value="1"/>
</dbReference>
<dbReference type="NCBIfam" id="TIGR00274">
    <property type="entry name" value="N-acetylmuramic acid 6-phosphate etherase"/>
    <property type="match status" value="1"/>
</dbReference>
<evidence type="ECO:0000256" key="2">
    <source>
        <dbReference type="ARBA" id="ARBA00023277"/>
    </source>
</evidence>
<dbReference type="InterPro" id="IPR040190">
    <property type="entry name" value="MURQ/GCKR"/>
</dbReference>
<name>A0A7W3P756_9ACTN</name>
<evidence type="ECO:0000259" key="4">
    <source>
        <dbReference type="PROSITE" id="PS51464"/>
    </source>
</evidence>
<dbReference type="EC" id="4.2.1.126" evidence="3"/>
<comment type="function">
    <text evidence="3">Specifically catalyzes the cleavage of the D-lactyl ether substituent of MurNAc 6-phosphate, producing GlcNAc 6-phosphate and D-lactate.</text>
</comment>
<keyword evidence="6" id="KW-1185">Reference proteome</keyword>
<gene>
    <name evidence="3" type="primary">murQ</name>
    <name evidence="5" type="ORF">FHX74_003309</name>
</gene>